<organism evidence="2 3">
    <name type="scientific">Micromonospora siamensis</name>
    <dbReference type="NCBI Taxonomy" id="299152"/>
    <lineage>
        <taxon>Bacteria</taxon>
        <taxon>Bacillati</taxon>
        <taxon>Actinomycetota</taxon>
        <taxon>Actinomycetes</taxon>
        <taxon>Micromonosporales</taxon>
        <taxon>Micromonosporaceae</taxon>
        <taxon>Micromonospora</taxon>
    </lineage>
</organism>
<accession>A0A1C5H276</accession>
<dbReference type="Proteomes" id="UP000198210">
    <property type="component" value="Chromosome I"/>
</dbReference>
<name>A0A1C5H276_9ACTN</name>
<dbReference type="AlphaFoldDB" id="A0A1C5H276"/>
<keyword evidence="1" id="KW-0812">Transmembrane</keyword>
<evidence type="ECO:0008006" key="4">
    <source>
        <dbReference type="Google" id="ProtNLM"/>
    </source>
</evidence>
<keyword evidence="1" id="KW-1133">Transmembrane helix</keyword>
<keyword evidence="1" id="KW-0472">Membrane</keyword>
<evidence type="ECO:0000313" key="2">
    <source>
        <dbReference type="EMBL" id="SCG40169.1"/>
    </source>
</evidence>
<protein>
    <recommendedName>
        <fullName evidence="4">Transmembrane protein</fullName>
    </recommendedName>
</protein>
<proteinExistence type="predicted"/>
<sequence>MAAVSTRSGSWVTAAFFWLLGPLVIVFCLGGGILGVGPAWRAQFGEGTTGTFTADRTECRKGCLIYGDFVSADGGVSRSDVLLLDGPERMDPGATEPAKYTGGESSVYSTSGGASWLWVLGMALVGAVVAVGWLAFGISWLRARRRRSA</sequence>
<evidence type="ECO:0000313" key="3">
    <source>
        <dbReference type="Proteomes" id="UP000198210"/>
    </source>
</evidence>
<feature type="transmembrane region" description="Helical" evidence="1">
    <location>
        <begin position="12"/>
        <end position="34"/>
    </location>
</feature>
<dbReference type="EMBL" id="LT607751">
    <property type="protein sequence ID" value="SCG40169.1"/>
    <property type="molecule type" value="Genomic_DNA"/>
</dbReference>
<feature type="transmembrane region" description="Helical" evidence="1">
    <location>
        <begin position="116"/>
        <end position="141"/>
    </location>
</feature>
<gene>
    <name evidence="2" type="ORF">GA0074704_0934</name>
</gene>
<evidence type="ECO:0000256" key="1">
    <source>
        <dbReference type="SAM" id="Phobius"/>
    </source>
</evidence>
<reference evidence="2 3" key="1">
    <citation type="submission" date="2016-06" db="EMBL/GenBank/DDBJ databases">
        <authorList>
            <person name="Kjaerup R.B."/>
            <person name="Dalgaard T.S."/>
            <person name="Juul-Madsen H.R."/>
        </authorList>
    </citation>
    <scope>NUCLEOTIDE SEQUENCE [LARGE SCALE GENOMIC DNA]</scope>
    <source>
        <strain evidence="2 3">DSM 45097</strain>
    </source>
</reference>
<keyword evidence="3" id="KW-1185">Reference proteome</keyword>